<accession>A0A1S9RJ23</accession>
<comment type="caution">
    <text evidence="3">The sequence shown here is derived from an EMBL/GenBank/DDBJ whole genome shotgun (WGS) entry which is preliminary data.</text>
</comment>
<feature type="region of interest" description="Disordered" evidence="1">
    <location>
        <begin position="344"/>
        <end position="381"/>
    </location>
</feature>
<dbReference type="Proteomes" id="UP000190744">
    <property type="component" value="Unassembled WGS sequence"/>
</dbReference>
<evidence type="ECO:0000313" key="3">
    <source>
        <dbReference type="EMBL" id="OOQ85534.1"/>
    </source>
</evidence>
<evidence type="ECO:0000313" key="4">
    <source>
        <dbReference type="Proteomes" id="UP000190744"/>
    </source>
</evidence>
<sequence>MRFTALWNVCLVGMTIPFALAHPGEHEKHDARAEIMKREFRKHTRRGLERCAKRFEANGLNARAEARRRSLYDLHRRRLSGRDTSDVLAKSHLSTNSSITASTSADSLFSSSSTCVLNPQGEVGPYYVKGELVRSELSEGQDGVPVIFDVQFVDVNTCEGIENLYADIWNCNATGVYSGVVATGNGNTADTSNIDATFLRGIQPTDSDGVVTFDTLFPGHYSGRTTHHHIVAHLDVTVLSNGTITGGTVPHIGQLFWDQSLITQVEATSPYSTNTITLTTNAEDRVFSDETADTTSDPVLNYVWLGDDLSDGLLGWATVAIDTSATYDPTYSFVYTASGGVAESGGGTDDVSGSGSSGSSSGPGNTGSPGGNGGNGGSPFA</sequence>
<proteinExistence type="predicted"/>
<evidence type="ECO:0000256" key="2">
    <source>
        <dbReference type="SAM" id="SignalP"/>
    </source>
</evidence>
<dbReference type="PANTHER" id="PTHR34315">
    <property type="match status" value="1"/>
</dbReference>
<dbReference type="AlphaFoldDB" id="A0A1S9RJ23"/>
<keyword evidence="3" id="KW-0560">Oxidoreductase</keyword>
<feature type="compositionally biased region" description="Low complexity" evidence="1">
    <location>
        <begin position="349"/>
        <end position="363"/>
    </location>
</feature>
<feature type="chain" id="PRO_5012233316" evidence="2">
    <location>
        <begin position="22"/>
        <end position="381"/>
    </location>
</feature>
<evidence type="ECO:0000256" key="1">
    <source>
        <dbReference type="SAM" id="MobiDB-lite"/>
    </source>
</evidence>
<reference evidence="4" key="1">
    <citation type="submission" date="2015-09" db="EMBL/GenBank/DDBJ databases">
        <authorList>
            <person name="Fill T.P."/>
            <person name="Baretta J.F."/>
            <person name="de Almeida L.G."/>
            <person name="Rocha M."/>
            <person name="de Souza D.H."/>
            <person name="Malavazi I."/>
            <person name="Cerdeira L.T."/>
            <person name="Hong H."/>
            <person name="Samborskyy M."/>
            <person name="de Vasconcelos A.T."/>
            <person name="Leadlay P."/>
            <person name="Rodrigues-Filho E."/>
        </authorList>
    </citation>
    <scope>NUCLEOTIDE SEQUENCE [LARGE SCALE GENOMIC DNA]</scope>
    <source>
        <strain evidence="4">LaBioMMi 136</strain>
    </source>
</reference>
<dbReference type="CDD" id="cd03457">
    <property type="entry name" value="intradiol_dioxygenase_like"/>
    <property type="match status" value="1"/>
</dbReference>
<keyword evidence="2" id="KW-0732">Signal</keyword>
<dbReference type="GO" id="GO:0016702">
    <property type="term" value="F:oxidoreductase activity, acting on single donors with incorporation of molecular oxygen, incorporation of two atoms of oxygen"/>
    <property type="evidence" value="ECO:0007669"/>
    <property type="project" value="InterPro"/>
</dbReference>
<dbReference type="PANTHER" id="PTHR34315:SF9">
    <property type="entry name" value="INTRADIOL RING-CLEAVAGE DIOXYGENASES DOMAIN-CONTAINING PROTEIN-RELATED"/>
    <property type="match status" value="1"/>
</dbReference>
<keyword evidence="3" id="KW-0223">Dioxygenase</keyword>
<gene>
    <name evidence="3" type="ORF">PEBR_25111</name>
</gene>
<dbReference type="EMBL" id="LJBN01000167">
    <property type="protein sequence ID" value="OOQ85534.1"/>
    <property type="molecule type" value="Genomic_DNA"/>
</dbReference>
<feature type="compositionally biased region" description="Gly residues" evidence="1">
    <location>
        <begin position="364"/>
        <end position="381"/>
    </location>
</feature>
<dbReference type="SUPFAM" id="SSF49482">
    <property type="entry name" value="Aromatic compound dioxygenase"/>
    <property type="match status" value="1"/>
</dbReference>
<dbReference type="GO" id="GO:0005506">
    <property type="term" value="F:iron ion binding"/>
    <property type="evidence" value="ECO:0007669"/>
    <property type="project" value="InterPro"/>
</dbReference>
<dbReference type="InterPro" id="IPR015889">
    <property type="entry name" value="Intradiol_dOase_core"/>
</dbReference>
<protein>
    <submittedName>
        <fullName evidence="3">Extracellular dioxygenase</fullName>
    </submittedName>
</protein>
<dbReference type="Gene3D" id="2.60.130.10">
    <property type="entry name" value="Aromatic compound dioxygenase"/>
    <property type="match status" value="1"/>
</dbReference>
<feature type="signal peptide" evidence="2">
    <location>
        <begin position="1"/>
        <end position="21"/>
    </location>
</feature>
<organism evidence="3 4">
    <name type="scientific">Penicillium brasilianum</name>
    <dbReference type="NCBI Taxonomy" id="104259"/>
    <lineage>
        <taxon>Eukaryota</taxon>
        <taxon>Fungi</taxon>
        <taxon>Dikarya</taxon>
        <taxon>Ascomycota</taxon>
        <taxon>Pezizomycotina</taxon>
        <taxon>Eurotiomycetes</taxon>
        <taxon>Eurotiomycetidae</taxon>
        <taxon>Eurotiales</taxon>
        <taxon>Aspergillaceae</taxon>
        <taxon>Penicillium</taxon>
    </lineage>
</organism>
<name>A0A1S9RJ23_PENBI</name>